<dbReference type="AlphaFoldDB" id="A0A8J7M0T0"/>
<evidence type="ECO:0000313" key="4">
    <source>
        <dbReference type="EMBL" id="MBJ6726510.1"/>
    </source>
</evidence>
<dbReference type="SMART" id="SM00448">
    <property type="entry name" value="REC"/>
    <property type="match status" value="1"/>
</dbReference>
<evidence type="ECO:0000259" key="3">
    <source>
        <dbReference type="PROSITE" id="PS50110"/>
    </source>
</evidence>
<dbReference type="PROSITE" id="PS50110">
    <property type="entry name" value="RESPONSE_REGULATORY"/>
    <property type="match status" value="1"/>
</dbReference>
<accession>A0A8J7M0T0</accession>
<dbReference type="Pfam" id="PF07238">
    <property type="entry name" value="PilZ"/>
    <property type="match status" value="1"/>
</dbReference>
<dbReference type="SUPFAM" id="SSF52172">
    <property type="entry name" value="CheY-like"/>
    <property type="match status" value="1"/>
</dbReference>
<dbReference type="GO" id="GO:0035438">
    <property type="term" value="F:cyclic-di-GMP binding"/>
    <property type="evidence" value="ECO:0007669"/>
    <property type="project" value="InterPro"/>
</dbReference>
<evidence type="ECO:0000256" key="2">
    <source>
        <dbReference type="PROSITE-ProRule" id="PRU00169"/>
    </source>
</evidence>
<dbReference type="InterPro" id="IPR011006">
    <property type="entry name" value="CheY-like_superfamily"/>
</dbReference>
<dbReference type="Gene3D" id="2.40.10.220">
    <property type="entry name" value="predicted glycosyltransferase like domains"/>
    <property type="match status" value="1"/>
</dbReference>
<organism evidence="4 5">
    <name type="scientific">Geomesophilobacter sediminis</name>
    <dbReference type="NCBI Taxonomy" id="2798584"/>
    <lineage>
        <taxon>Bacteria</taxon>
        <taxon>Pseudomonadati</taxon>
        <taxon>Thermodesulfobacteriota</taxon>
        <taxon>Desulfuromonadia</taxon>
        <taxon>Geobacterales</taxon>
        <taxon>Geobacteraceae</taxon>
        <taxon>Geomesophilobacter</taxon>
    </lineage>
</organism>
<dbReference type="EMBL" id="JAEMHM010000015">
    <property type="protein sequence ID" value="MBJ6726510.1"/>
    <property type="molecule type" value="Genomic_DNA"/>
</dbReference>
<keyword evidence="5" id="KW-1185">Reference proteome</keyword>
<dbReference type="Pfam" id="PF00072">
    <property type="entry name" value="Response_reg"/>
    <property type="match status" value="1"/>
</dbReference>
<proteinExistence type="predicted"/>
<name>A0A8J7M0T0_9BACT</name>
<dbReference type="InterPro" id="IPR009875">
    <property type="entry name" value="PilZ_domain"/>
</dbReference>
<evidence type="ECO:0000256" key="1">
    <source>
        <dbReference type="ARBA" id="ARBA00022553"/>
    </source>
</evidence>
<feature type="modified residue" description="4-aspartylphosphate" evidence="2">
    <location>
        <position position="53"/>
    </location>
</feature>
<gene>
    <name evidence="4" type="ORF">JFN93_17500</name>
</gene>
<dbReference type="InterPro" id="IPR001789">
    <property type="entry name" value="Sig_transdc_resp-reg_receiver"/>
</dbReference>
<dbReference type="PANTHER" id="PTHR44591">
    <property type="entry name" value="STRESS RESPONSE REGULATOR PROTEIN 1"/>
    <property type="match status" value="1"/>
</dbReference>
<comment type="caution">
    <text evidence="4">The sequence shown here is derived from an EMBL/GenBank/DDBJ whole genome shotgun (WGS) entry which is preliminary data.</text>
</comment>
<dbReference type="Gene3D" id="3.40.50.2300">
    <property type="match status" value="1"/>
</dbReference>
<keyword evidence="1 2" id="KW-0597">Phosphoprotein</keyword>
<feature type="domain" description="Response regulatory" evidence="3">
    <location>
        <begin position="4"/>
        <end position="120"/>
    </location>
</feature>
<protein>
    <submittedName>
        <fullName evidence="4">Response regulator</fullName>
    </submittedName>
</protein>
<dbReference type="InterPro" id="IPR050595">
    <property type="entry name" value="Bact_response_regulator"/>
</dbReference>
<reference evidence="4" key="1">
    <citation type="submission" date="2020-12" db="EMBL/GenBank/DDBJ databases">
        <title>Geomonas sp. Red875, isolated from river sediment.</title>
        <authorList>
            <person name="Xu Z."/>
            <person name="Zhang Z."/>
            <person name="Masuda Y."/>
            <person name="Itoh H."/>
            <person name="Senoo K."/>
        </authorList>
    </citation>
    <scope>NUCLEOTIDE SEQUENCE</scope>
    <source>
        <strain evidence="4">Red875</strain>
    </source>
</reference>
<dbReference type="GO" id="GO:0000160">
    <property type="term" value="P:phosphorelay signal transduction system"/>
    <property type="evidence" value="ECO:0007669"/>
    <property type="project" value="InterPro"/>
</dbReference>
<dbReference type="PANTHER" id="PTHR44591:SF20">
    <property type="entry name" value="PROTEIN PILH"/>
    <property type="match status" value="1"/>
</dbReference>
<dbReference type="RefSeq" id="WP_199385427.1">
    <property type="nucleotide sequence ID" value="NZ_JAEMHM010000015.1"/>
</dbReference>
<dbReference type="Proteomes" id="UP000636888">
    <property type="component" value="Unassembled WGS sequence"/>
</dbReference>
<sequence length="239" mass="26692">MGKPRVLLANEARVVQELETFLKLTPVNILSASHGVQALDLIRKDRPDVVFMDLSLPLLDGPACCTLLKSDPDLSSIPVIMLLESDKRRDRERALRAGCDDVLIRPVDRELFLEKVRQFTVNVDRQDIRLCCDFPLLLLTDKSPLAARALDIGEGGIFIASDEPARVDMPLKFVFYLPTATPILFEAGGRVVWLNIGEDRAKPAFPQGFGVEFRGLDDREFAALKLFLDVAMGCFPRAR</sequence>
<evidence type="ECO:0000313" key="5">
    <source>
        <dbReference type="Proteomes" id="UP000636888"/>
    </source>
</evidence>
<dbReference type="SUPFAM" id="SSF141371">
    <property type="entry name" value="PilZ domain-like"/>
    <property type="match status" value="1"/>
</dbReference>